<name>A0AAQ3RRZ5_VIGMU</name>
<dbReference type="Proteomes" id="UP001374535">
    <property type="component" value="Chromosome 7"/>
</dbReference>
<proteinExistence type="predicted"/>
<gene>
    <name evidence="1" type="ORF">V8G54_022802</name>
</gene>
<evidence type="ECO:0000313" key="1">
    <source>
        <dbReference type="EMBL" id="WVZ01996.1"/>
    </source>
</evidence>
<evidence type="ECO:0000313" key="2">
    <source>
        <dbReference type="Proteomes" id="UP001374535"/>
    </source>
</evidence>
<dbReference type="AlphaFoldDB" id="A0AAQ3RRZ5"/>
<dbReference type="EMBL" id="CP144694">
    <property type="protein sequence ID" value="WVZ01996.1"/>
    <property type="molecule type" value="Genomic_DNA"/>
</dbReference>
<reference evidence="1 2" key="1">
    <citation type="journal article" date="2023" name="Life. Sci Alliance">
        <title>Evolutionary insights into 3D genome organization and epigenetic landscape of Vigna mungo.</title>
        <authorList>
            <person name="Junaid A."/>
            <person name="Singh B."/>
            <person name="Bhatia S."/>
        </authorList>
    </citation>
    <scope>NUCLEOTIDE SEQUENCE [LARGE SCALE GENOMIC DNA]</scope>
    <source>
        <strain evidence="1">Urdbean</strain>
    </source>
</reference>
<accession>A0AAQ3RRZ5</accession>
<organism evidence="1 2">
    <name type="scientific">Vigna mungo</name>
    <name type="common">Black gram</name>
    <name type="synonym">Phaseolus mungo</name>
    <dbReference type="NCBI Taxonomy" id="3915"/>
    <lineage>
        <taxon>Eukaryota</taxon>
        <taxon>Viridiplantae</taxon>
        <taxon>Streptophyta</taxon>
        <taxon>Embryophyta</taxon>
        <taxon>Tracheophyta</taxon>
        <taxon>Spermatophyta</taxon>
        <taxon>Magnoliopsida</taxon>
        <taxon>eudicotyledons</taxon>
        <taxon>Gunneridae</taxon>
        <taxon>Pentapetalae</taxon>
        <taxon>rosids</taxon>
        <taxon>fabids</taxon>
        <taxon>Fabales</taxon>
        <taxon>Fabaceae</taxon>
        <taxon>Papilionoideae</taxon>
        <taxon>50 kb inversion clade</taxon>
        <taxon>NPAAA clade</taxon>
        <taxon>indigoferoid/millettioid clade</taxon>
        <taxon>Phaseoleae</taxon>
        <taxon>Vigna</taxon>
    </lineage>
</organism>
<protein>
    <submittedName>
        <fullName evidence="1">Uncharacterized protein</fullName>
    </submittedName>
</protein>
<keyword evidence="2" id="KW-1185">Reference proteome</keyword>
<sequence>MSGNSKMNEEISNGAWKCPGHGCTDLSGCWRLKPCGCGGGDKEDERDEEDEAEKVEDMLYPVPVNSEPYPDIGFLYLDPPHVFGWDAIPWCMGDAVIIFLASLSNVDPPWKQWWVRVEENGNIDTCSGGREEGQQEDVCHGNGRGGEVCDLPKAL</sequence>